<accession>A0A6H1U248</accession>
<dbReference type="KEGG" id="oxy:HCG48_22035"/>
<organism evidence="2 3">
    <name type="scientific">Oxynema aestuarii AP17</name>
    <dbReference type="NCBI Taxonomy" id="2064643"/>
    <lineage>
        <taxon>Bacteria</taxon>
        <taxon>Bacillati</taxon>
        <taxon>Cyanobacteriota</taxon>
        <taxon>Cyanophyceae</taxon>
        <taxon>Oscillatoriophycideae</taxon>
        <taxon>Oscillatoriales</taxon>
        <taxon>Oscillatoriaceae</taxon>
        <taxon>Oxynema</taxon>
        <taxon>Oxynema aestuarii</taxon>
    </lineage>
</organism>
<feature type="transmembrane region" description="Helical" evidence="1">
    <location>
        <begin position="21"/>
        <end position="40"/>
    </location>
</feature>
<keyword evidence="3" id="KW-1185">Reference proteome</keyword>
<sequence>MSLLLLLLSWQQERGNRRRQCPVLLSLMAFGLLVVVYPRLEGTAMRVAHPQVSAPAALPTATGGVKKVR</sequence>
<dbReference type="EMBL" id="CP051167">
    <property type="protein sequence ID" value="QIZ72948.1"/>
    <property type="molecule type" value="Genomic_DNA"/>
</dbReference>
<keyword evidence="1" id="KW-0812">Transmembrane</keyword>
<evidence type="ECO:0000313" key="3">
    <source>
        <dbReference type="Proteomes" id="UP000500857"/>
    </source>
</evidence>
<dbReference type="AlphaFoldDB" id="A0A6H1U248"/>
<evidence type="ECO:0000313" key="2">
    <source>
        <dbReference type="EMBL" id="QIZ72948.1"/>
    </source>
</evidence>
<dbReference type="Proteomes" id="UP000500857">
    <property type="component" value="Chromosome"/>
</dbReference>
<dbReference type="RefSeq" id="WP_168571095.1">
    <property type="nucleotide sequence ID" value="NZ_CP051167.1"/>
</dbReference>
<gene>
    <name evidence="2" type="ORF">HCG48_22035</name>
</gene>
<proteinExistence type="predicted"/>
<protein>
    <submittedName>
        <fullName evidence="2">Uncharacterized protein</fullName>
    </submittedName>
</protein>
<evidence type="ECO:0000256" key="1">
    <source>
        <dbReference type="SAM" id="Phobius"/>
    </source>
</evidence>
<keyword evidence="1" id="KW-1133">Transmembrane helix</keyword>
<keyword evidence="1" id="KW-0472">Membrane</keyword>
<reference evidence="2 3" key="1">
    <citation type="submission" date="2020-04" db="EMBL/GenBank/DDBJ databases">
        <authorList>
            <person name="Basu S."/>
            <person name="Maruthanayagam V."/>
            <person name="Chakraborty S."/>
            <person name="Pramanik A."/>
            <person name="Mukherjee J."/>
            <person name="Brink B."/>
        </authorList>
    </citation>
    <scope>NUCLEOTIDE SEQUENCE [LARGE SCALE GENOMIC DNA]</scope>
    <source>
        <strain evidence="2 3">AP17</strain>
    </source>
</reference>
<name>A0A6H1U248_9CYAN</name>